<proteinExistence type="inferred from homology"/>
<evidence type="ECO:0000256" key="4">
    <source>
        <dbReference type="ARBA" id="ARBA00022989"/>
    </source>
</evidence>
<keyword evidence="3 6" id="KW-0812">Transmembrane</keyword>
<dbReference type="PANTHER" id="PTHR35791:SF1">
    <property type="entry name" value="UPF0754 MEMBRANE PROTEIN YHEB"/>
    <property type="match status" value="1"/>
</dbReference>
<evidence type="ECO:0000313" key="7">
    <source>
        <dbReference type="EMBL" id="EFV01612.1"/>
    </source>
</evidence>
<name>E6MG72_9FIRM</name>
<dbReference type="RefSeq" id="WP_006598429.1">
    <property type="nucleotide sequence ID" value="NZ_GL622359.1"/>
</dbReference>
<dbReference type="Proteomes" id="UP000004754">
    <property type="component" value="Unassembled WGS sequence"/>
</dbReference>
<gene>
    <name evidence="7" type="ORF">HMP0721_1005</name>
</gene>
<dbReference type="OrthoDB" id="9787430at2"/>
<organism evidence="7 8">
    <name type="scientific">Pseudoramibacter alactolyticus ATCC 23263</name>
    <dbReference type="NCBI Taxonomy" id="887929"/>
    <lineage>
        <taxon>Bacteria</taxon>
        <taxon>Bacillati</taxon>
        <taxon>Bacillota</taxon>
        <taxon>Clostridia</taxon>
        <taxon>Eubacteriales</taxon>
        <taxon>Eubacteriaceae</taxon>
        <taxon>Pseudoramibacter</taxon>
    </lineage>
</organism>
<keyword evidence="8" id="KW-1185">Reference proteome</keyword>
<dbReference type="PANTHER" id="PTHR35791">
    <property type="entry name" value="UPF0754 MEMBRANE PROTEIN YHEB"/>
    <property type="match status" value="1"/>
</dbReference>
<evidence type="ECO:0000256" key="1">
    <source>
        <dbReference type="ARBA" id="ARBA00004308"/>
    </source>
</evidence>
<dbReference type="eggNOG" id="COG4399">
    <property type="taxonomic scope" value="Bacteria"/>
</dbReference>
<evidence type="ECO:0000256" key="3">
    <source>
        <dbReference type="ARBA" id="ARBA00022692"/>
    </source>
</evidence>
<evidence type="ECO:0000313" key="8">
    <source>
        <dbReference type="Proteomes" id="UP000004754"/>
    </source>
</evidence>
<evidence type="ECO:0000256" key="6">
    <source>
        <dbReference type="SAM" id="Phobius"/>
    </source>
</evidence>
<evidence type="ECO:0000256" key="5">
    <source>
        <dbReference type="ARBA" id="ARBA00023136"/>
    </source>
</evidence>
<feature type="transmembrane region" description="Helical" evidence="6">
    <location>
        <begin position="6"/>
        <end position="28"/>
    </location>
</feature>
<dbReference type="AlphaFoldDB" id="E6MG72"/>
<sequence>MLKVLAGPLIGALIGYITNYLAVRMLFFPKHPVYFFGRRLPFTPGAIPKRKDYLAKRTGTLIAETLITKDDIVARLTAPDFEAQMVARITAVMKRSLGASAGNFFSSEEGYAEAKNRIAGVLTDSIMTSVNQLDVAGVIAERGPALVRKKLAGTLTGVFVTDRMIASLTEPVGQGIAEAIAEKGPALIRREVDRKIGHTEAHTPEELLARVAIDPAAWQEAVARAYETLVREGVERLMAHISVSQIVEDKIGAMNVDELEVMVLSVMKKEFTTIVNLGALIGFILGILNVVV</sequence>
<evidence type="ECO:0008006" key="9">
    <source>
        <dbReference type="Google" id="ProtNLM"/>
    </source>
</evidence>
<reference evidence="7 8" key="1">
    <citation type="submission" date="2010-12" db="EMBL/GenBank/DDBJ databases">
        <authorList>
            <person name="Muzny D."/>
            <person name="Qin X."/>
            <person name="Deng J."/>
            <person name="Jiang H."/>
            <person name="Liu Y."/>
            <person name="Qu J."/>
            <person name="Song X.-Z."/>
            <person name="Zhang L."/>
            <person name="Thornton R."/>
            <person name="Coyle M."/>
            <person name="Francisco L."/>
            <person name="Jackson L."/>
            <person name="Javaid M."/>
            <person name="Korchina V."/>
            <person name="Kovar C."/>
            <person name="Mata R."/>
            <person name="Mathew T."/>
            <person name="Ngo R."/>
            <person name="Nguyen L."/>
            <person name="Nguyen N."/>
            <person name="Okwuonu G."/>
            <person name="Ongeri F."/>
            <person name="Pham C."/>
            <person name="Simmons D."/>
            <person name="Wilczek-Boney K."/>
            <person name="Hale W."/>
            <person name="Jakkamsetti A."/>
            <person name="Pham P."/>
            <person name="Ruth R."/>
            <person name="San Lucas F."/>
            <person name="Warren J."/>
            <person name="Zhang J."/>
            <person name="Zhao Z."/>
            <person name="Zhou C."/>
            <person name="Zhu D."/>
            <person name="Lee S."/>
            <person name="Bess C."/>
            <person name="Blankenburg K."/>
            <person name="Forbes L."/>
            <person name="Fu Q."/>
            <person name="Gubbala S."/>
            <person name="Hirani K."/>
            <person name="Jayaseelan J.C."/>
            <person name="Lara F."/>
            <person name="Munidasa M."/>
            <person name="Palculict T."/>
            <person name="Patil S."/>
            <person name="Pu L.-L."/>
            <person name="Saada N."/>
            <person name="Tang L."/>
            <person name="Weissenberger G."/>
            <person name="Zhu Y."/>
            <person name="Hemphill L."/>
            <person name="Shang Y."/>
            <person name="Youmans B."/>
            <person name="Ayvaz T."/>
            <person name="Ross M."/>
            <person name="Santibanez J."/>
            <person name="Aqrawi P."/>
            <person name="Gross S."/>
            <person name="Joshi V."/>
            <person name="Fowler G."/>
            <person name="Nazareth L."/>
            <person name="Reid J."/>
            <person name="Worley K."/>
            <person name="Petrosino J."/>
            <person name="Highlander S."/>
            <person name="Gibbs R."/>
        </authorList>
    </citation>
    <scope>NUCLEOTIDE SEQUENCE [LARGE SCALE GENOMIC DNA]</scope>
    <source>
        <strain evidence="7 8">ATCC 23263</strain>
    </source>
</reference>
<protein>
    <recommendedName>
        <fullName evidence="9">DUF445 domain-containing protein</fullName>
    </recommendedName>
</protein>
<dbReference type="GO" id="GO:0012505">
    <property type="term" value="C:endomembrane system"/>
    <property type="evidence" value="ECO:0007669"/>
    <property type="project" value="UniProtKB-SubCell"/>
</dbReference>
<dbReference type="EMBL" id="AEQN01000016">
    <property type="protein sequence ID" value="EFV01612.1"/>
    <property type="molecule type" value="Genomic_DNA"/>
</dbReference>
<keyword evidence="5 6" id="KW-0472">Membrane</keyword>
<accession>E6MG72</accession>
<keyword evidence="4 6" id="KW-1133">Transmembrane helix</keyword>
<comment type="similarity">
    <text evidence="2">Belongs to the UPF0754 family.</text>
</comment>
<feature type="transmembrane region" description="Helical" evidence="6">
    <location>
        <begin position="271"/>
        <end position="291"/>
    </location>
</feature>
<dbReference type="Pfam" id="PF04286">
    <property type="entry name" value="DUF445"/>
    <property type="match status" value="1"/>
</dbReference>
<comment type="caution">
    <text evidence="7">The sequence shown here is derived from an EMBL/GenBank/DDBJ whole genome shotgun (WGS) entry which is preliminary data.</text>
</comment>
<dbReference type="InterPro" id="IPR007383">
    <property type="entry name" value="DUF445"/>
</dbReference>
<dbReference type="HOGENOM" id="CLU_042384_1_0_9"/>
<comment type="subcellular location">
    <subcellularLocation>
        <location evidence="1">Endomembrane system</location>
    </subcellularLocation>
</comment>
<evidence type="ECO:0000256" key="2">
    <source>
        <dbReference type="ARBA" id="ARBA00008053"/>
    </source>
</evidence>